<sequence length="522" mass="58713">MVVLMKFTRDLCRLLGLGSGPNVQPVEELLDCGHAPSDPHVGSLSQDILNGEDGLSEEEKAKKRAERRRAKRKRQRERKKQELVKQSENAEQDEDEDGSADSECDESESDAEVVAVDDDEEEVFEVEAEDWAEHTSVPQSEEMSPAVAPLGIKGHQKSQARPSEEEPEWDVSSAFFANAASHIKPKGSARRSKENKENETRREINGGPDNSTKRSASLTEKGIKLVQEGQYSQAVSMFTEAIRCDPNDYRFFGNRSYCYSCLDQYPLALADAERSIYLAPDWPKGYFRKGTALIGMKRYSEAEKAMAQVLNLDKDCEEAVNDLFHCKVLQLMAYGVGETQSVLLLEQQSSVQAVLSSFPDANRVGSQDSSLMQPESPCLSLWVGNVTTELTEKHLRDLFKTYGEIDSIRVLHEKFCAFVNFKNATMAARALEKLNGCSIENTRLVVRYPDRRTQKALSIPLRASLPAVQQAAVQQAAGPRRRGPVNEEECYFWRTTGCHFGDKCRYKHFPDQKGQDRKPWQP</sequence>
<dbReference type="Pfam" id="PF13431">
    <property type="entry name" value="TPR_17"/>
    <property type="match status" value="1"/>
</dbReference>
<feature type="domain" description="RRM" evidence="5">
    <location>
        <begin position="379"/>
        <end position="451"/>
    </location>
</feature>
<organism evidence="7 8">
    <name type="scientific">Gadus morhua</name>
    <name type="common">Atlantic cod</name>
    <dbReference type="NCBI Taxonomy" id="8049"/>
    <lineage>
        <taxon>Eukaryota</taxon>
        <taxon>Metazoa</taxon>
        <taxon>Chordata</taxon>
        <taxon>Craniata</taxon>
        <taxon>Vertebrata</taxon>
        <taxon>Euteleostomi</taxon>
        <taxon>Actinopterygii</taxon>
        <taxon>Neopterygii</taxon>
        <taxon>Teleostei</taxon>
        <taxon>Neoteleostei</taxon>
        <taxon>Acanthomorphata</taxon>
        <taxon>Zeiogadaria</taxon>
        <taxon>Gadariae</taxon>
        <taxon>Gadiformes</taxon>
        <taxon>Gadoidei</taxon>
        <taxon>Gadidae</taxon>
        <taxon>Gadus</taxon>
    </lineage>
</organism>
<feature type="compositionally biased region" description="Basic and acidic residues" evidence="4">
    <location>
        <begin position="191"/>
        <end position="204"/>
    </location>
</feature>
<feature type="region of interest" description="Disordered" evidence="4">
    <location>
        <begin position="37"/>
        <end position="126"/>
    </location>
</feature>
<feature type="zinc finger region" description="C3H1-type" evidence="3">
    <location>
        <begin position="484"/>
        <end position="511"/>
    </location>
</feature>
<feature type="repeat" description="TPR" evidence="2">
    <location>
        <begin position="215"/>
        <end position="248"/>
    </location>
</feature>
<dbReference type="InterPro" id="IPR012677">
    <property type="entry name" value="Nucleotide-bd_a/b_plait_sf"/>
</dbReference>
<dbReference type="SMART" id="SM00360">
    <property type="entry name" value="RRM"/>
    <property type="match status" value="1"/>
</dbReference>
<accession>A0A8C4ZSC0</accession>
<dbReference type="AlphaFoldDB" id="A0A8C4ZSC0"/>
<evidence type="ECO:0000256" key="1">
    <source>
        <dbReference type="PROSITE-ProRule" id="PRU00176"/>
    </source>
</evidence>
<reference evidence="7" key="2">
    <citation type="submission" date="2025-09" db="UniProtKB">
        <authorList>
            <consortium name="Ensembl"/>
        </authorList>
    </citation>
    <scope>IDENTIFICATION</scope>
</reference>
<dbReference type="OMA" id="KLNGHCI"/>
<evidence type="ECO:0000259" key="6">
    <source>
        <dbReference type="PROSITE" id="PS50103"/>
    </source>
</evidence>
<dbReference type="CDD" id="cd00590">
    <property type="entry name" value="RRM_SF"/>
    <property type="match status" value="1"/>
</dbReference>
<dbReference type="InterPro" id="IPR035979">
    <property type="entry name" value="RBD_domain_sf"/>
</dbReference>
<name>A0A8C4ZSC0_GADMO</name>
<reference evidence="7" key="1">
    <citation type="submission" date="2025-08" db="UniProtKB">
        <authorList>
            <consortium name="Ensembl"/>
        </authorList>
    </citation>
    <scope>IDENTIFICATION</scope>
</reference>
<dbReference type="InterPro" id="IPR000571">
    <property type="entry name" value="Znf_CCCH"/>
</dbReference>
<dbReference type="Proteomes" id="UP000694546">
    <property type="component" value="Chromosome 15"/>
</dbReference>
<dbReference type="SUPFAM" id="SSF54928">
    <property type="entry name" value="RNA-binding domain, RBD"/>
    <property type="match status" value="1"/>
</dbReference>
<keyword evidence="3" id="KW-0479">Metal-binding</keyword>
<proteinExistence type="predicted"/>
<feature type="compositionally biased region" description="Acidic residues" evidence="4">
    <location>
        <begin position="90"/>
        <end position="126"/>
    </location>
</feature>
<dbReference type="Gene3D" id="3.30.70.330">
    <property type="match status" value="1"/>
</dbReference>
<feature type="region of interest" description="Disordered" evidence="4">
    <location>
        <begin position="182"/>
        <end position="217"/>
    </location>
</feature>
<dbReference type="InterPro" id="IPR000504">
    <property type="entry name" value="RRM_dom"/>
</dbReference>
<feature type="compositionally biased region" description="Polar residues" evidence="4">
    <location>
        <begin position="208"/>
        <end position="217"/>
    </location>
</feature>
<dbReference type="GO" id="GO:0008270">
    <property type="term" value="F:zinc ion binding"/>
    <property type="evidence" value="ECO:0007669"/>
    <property type="project" value="UniProtKB-KW"/>
</dbReference>
<dbReference type="PROSITE" id="PS50103">
    <property type="entry name" value="ZF_C3H1"/>
    <property type="match status" value="1"/>
</dbReference>
<evidence type="ECO:0000313" key="7">
    <source>
        <dbReference type="Ensembl" id="ENSGMOP00000019880.2"/>
    </source>
</evidence>
<dbReference type="PROSITE" id="PS50005">
    <property type="entry name" value="TPR"/>
    <property type="match status" value="1"/>
</dbReference>
<feature type="domain" description="C3H1-type" evidence="6">
    <location>
        <begin position="484"/>
        <end position="511"/>
    </location>
</feature>
<keyword evidence="3" id="KW-0862">Zinc</keyword>
<evidence type="ECO:0000256" key="4">
    <source>
        <dbReference type="SAM" id="MobiDB-lite"/>
    </source>
</evidence>
<dbReference type="Pfam" id="PF00076">
    <property type="entry name" value="RRM_1"/>
    <property type="match status" value="1"/>
</dbReference>
<keyword evidence="3" id="KW-0863">Zinc-finger</keyword>
<dbReference type="OrthoDB" id="2017782at2759"/>
<keyword evidence="8" id="KW-1185">Reference proteome</keyword>
<dbReference type="GeneTree" id="ENSGT00940000161036"/>
<dbReference type="InterPro" id="IPR019734">
    <property type="entry name" value="TPR_rpt"/>
</dbReference>
<evidence type="ECO:0000256" key="3">
    <source>
        <dbReference type="PROSITE-ProRule" id="PRU00723"/>
    </source>
</evidence>
<keyword evidence="1" id="KW-0694">RNA-binding</keyword>
<dbReference type="PANTHER" id="PTHR47678:SF2">
    <property type="entry name" value="TETRATRICOPEPTIDE REPEAT PROTEIN 31 ISOFORM X1"/>
    <property type="match status" value="1"/>
</dbReference>
<evidence type="ECO:0000259" key="5">
    <source>
        <dbReference type="PROSITE" id="PS50102"/>
    </source>
</evidence>
<gene>
    <name evidence="7" type="primary">zgc:123010</name>
</gene>
<feature type="compositionally biased region" description="Basic residues" evidence="4">
    <location>
        <begin position="62"/>
        <end position="78"/>
    </location>
</feature>
<dbReference type="SMART" id="SM00028">
    <property type="entry name" value="TPR"/>
    <property type="match status" value="3"/>
</dbReference>
<dbReference type="PROSITE" id="PS50102">
    <property type="entry name" value="RRM"/>
    <property type="match status" value="1"/>
</dbReference>
<dbReference type="Pfam" id="PF13181">
    <property type="entry name" value="TPR_8"/>
    <property type="match status" value="1"/>
</dbReference>
<protein>
    <submittedName>
        <fullName evidence="7">Zgc:123010</fullName>
    </submittedName>
</protein>
<dbReference type="InterPro" id="IPR011990">
    <property type="entry name" value="TPR-like_helical_dom_sf"/>
</dbReference>
<keyword evidence="2" id="KW-0802">TPR repeat</keyword>
<dbReference type="PANTHER" id="PTHR47678">
    <property type="entry name" value="TETRATRICOPEPTIDE REPEAT PROTEIN 31"/>
    <property type="match status" value="1"/>
</dbReference>
<dbReference type="GO" id="GO:0003723">
    <property type="term" value="F:RNA binding"/>
    <property type="evidence" value="ECO:0007669"/>
    <property type="project" value="UniProtKB-UniRule"/>
</dbReference>
<dbReference type="Gene3D" id="1.25.40.10">
    <property type="entry name" value="Tetratricopeptide repeat domain"/>
    <property type="match status" value="1"/>
</dbReference>
<evidence type="ECO:0000256" key="2">
    <source>
        <dbReference type="PROSITE-ProRule" id="PRU00339"/>
    </source>
</evidence>
<dbReference type="SUPFAM" id="SSF48452">
    <property type="entry name" value="TPR-like"/>
    <property type="match status" value="1"/>
</dbReference>
<evidence type="ECO:0000313" key="8">
    <source>
        <dbReference type="Proteomes" id="UP000694546"/>
    </source>
</evidence>
<dbReference type="Ensembl" id="ENSGMOT00000020365.2">
    <property type="protein sequence ID" value="ENSGMOP00000019880.2"/>
    <property type="gene ID" value="ENSGMOG00000018473.2"/>
</dbReference>